<dbReference type="InterPro" id="IPR029069">
    <property type="entry name" value="HotDog_dom_sf"/>
</dbReference>
<feature type="domain" description="Acyl-CoA thioesterase-like C-terminal" evidence="2">
    <location>
        <begin position="142"/>
        <end position="260"/>
    </location>
</feature>
<name>A0A4R2JYC5_9PSEU</name>
<gene>
    <name evidence="3" type="ORF">EV192_102524</name>
</gene>
<dbReference type="SUPFAM" id="SSF54637">
    <property type="entry name" value="Thioesterase/thiol ester dehydrase-isomerase"/>
    <property type="match status" value="2"/>
</dbReference>
<evidence type="ECO:0000313" key="3">
    <source>
        <dbReference type="EMBL" id="TCO62386.1"/>
    </source>
</evidence>
<dbReference type="Pfam" id="PF13622">
    <property type="entry name" value="4HBT_3"/>
    <property type="match status" value="1"/>
</dbReference>
<dbReference type="AlphaFoldDB" id="A0A4R2JYC5"/>
<dbReference type="InterPro" id="IPR049449">
    <property type="entry name" value="TesB_ACOT8-like_N"/>
</dbReference>
<proteinExistence type="predicted"/>
<dbReference type="Gene3D" id="2.40.160.210">
    <property type="entry name" value="Acyl-CoA thioesterase, double hotdog domain"/>
    <property type="match status" value="1"/>
</dbReference>
<dbReference type="InterPro" id="IPR049450">
    <property type="entry name" value="ACOT8-like_C"/>
</dbReference>
<dbReference type="Proteomes" id="UP000295680">
    <property type="component" value="Unassembled WGS sequence"/>
</dbReference>
<reference evidence="3 4" key="1">
    <citation type="submission" date="2019-03" db="EMBL/GenBank/DDBJ databases">
        <title>Genomic Encyclopedia of Type Strains, Phase IV (KMG-IV): sequencing the most valuable type-strain genomes for metagenomic binning, comparative biology and taxonomic classification.</title>
        <authorList>
            <person name="Goeker M."/>
        </authorList>
    </citation>
    <scope>NUCLEOTIDE SEQUENCE [LARGE SCALE GENOMIC DNA]</scope>
    <source>
        <strain evidence="3 4">DSM 45934</strain>
    </source>
</reference>
<dbReference type="PANTHER" id="PTHR38110">
    <property type="entry name" value="CHROMOSOME 23, WHOLE GENOME SHOTGUN SEQUENCE"/>
    <property type="match status" value="1"/>
</dbReference>
<accession>A0A4R2JYC5</accession>
<dbReference type="Pfam" id="PF20789">
    <property type="entry name" value="4HBT_3C"/>
    <property type="match status" value="1"/>
</dbReference>
<evidence type="ECO:0000259" key="2">
    <source>
        <dbReference type="Pfam" id="PF20789"/>
    </source>
</evidence>
<dbReference type="InterPro" id="IPR052389">
    <property type="entry name" value="Sec_Metab_Biosynth-Assoc"/>
</dbReference>
<keyword evidence="4" id="KW-1185">Reference proteome</keyword>
<sequence>MGIFSEATAVTPTGPGEFGVTLDAQWAVADKLHGGYLLAVVARAAGEVAQHPHLTAISGSFPAAPVGGPATVRVEVLNVGGSQTQLRADLVQDGKVRVAALVTQGVLTADDPWWTSVEPITLPDEHECVRVPAEVPGGGFRIPLMEVEETRMEPASAGFAVGRPTNRGVTAGYHRLADGSDWDPVSLLVALDPVPPVTFDLGLAGWVPTLQMTAYIRRLPAPGPVKVHMHANDLTGNRLDETAMAWDSKGRLVAQAIQFAGVRVPSSAGGG</sequence>
<comment type="caution">
    <text evidence="3">The sequence shown here is derived from an EMBL/GenBank/DDBJ whole genome shotgun (WGS) entry which is preliminary data.</text>
</comment>
<protein>
    <submittedName>
        <fullName evidence="3">Thioesterase superfamily protein</fullName>
    </submittedName>
</protein>
<evidence type="ECO:0000313" key="4">
    <source>
        <dbReference type="Proteomes" id="UP000295680"/>
    </source>
</evidence>
<organism evidence="3 4">
    <name type="scientific">Actinocrispum wychmicini</name>
    <dbReference type="NCBI Taxonomy" id="1213861"/>
    <lineage>
        <taxon>Bacteria</taxon>
        <taxon>Bacillati</taxon>
        <taxon>Actinomycetota</taxon>
        <taxon>Actinomycetes</taxon>
        <taxon>Pseudonocardiales</taxon>
        <taxon>Pseudonocardiaceae</taxon>
        <taxon>Actinocrispum</taxon>
    </lineage>
</organism>
<evidence type="ECO:0000259" key="1">
    <source>
        <dbReference type="Pfam" id="PF13622"/>
    </source>
</evidence>
<feature type="domain" description="Acyl-CoA thioesterase-like N-terminal HotDog" evidence="1">
    <location>
        <begin position="23"/>
        <end position="104"/>
    </location>
</feature>
<dbReference type="EMBL" id="SLWS01000002">
    <property type="protein sequence ID" value="TCO62386.1"/>
    <property type="molecule type" value="Genomic_DNA"/>
</dbReference>
<dbReference type="RefSeq" id="WP_132114115.1">
    <property type="nucleotide sequence ID" value="NZ_SLWS01000002.1"/>
</dbReference>
<dbReference type="PANTHER" id="PTHR38110:SF1">
    <property type="entry name" value="THIOESTERASE DOMAIN-CONTAINING PROTEIN"/>
    <property type="match status" value="1"/>
</dbReference>
<dbReference type="OrthoDB" id="5418286at2"/>
<dbReference type="InterPro" id="IPR042171">
    <property type="entry name" value="Acyl-CoA_hotdog"/>
</dbReference>